<evidence type="ECO:0000313" key="2">
    <source>
        <dbReference type="Proteomes" id="UP000810252"/>
    </source>
</evidence>
<reference evidence="1" key="1">
    <citation type="submission" date="2020-10" db="EMBL/GenBank/DDBJ databases">
        <authorList>
            <person name="Gilroy R."/>
        </authorList>
    </citation>
    <scope>NUCLEOTIDE SEQUENCE</scope>
    <source>
        <strain evidence="1">20514</strain>
    </source>
</reference>
<evidence type="ECO:0000313" key="1">
    <source>
        <dbReference type="EMBL" id="MBO8449035.1"/>
    </source>
</evidence>
<proteinExistence type="predicted"/>
<gene>
    <name evidence="1" type="ORF">IAC29_07185</name>
</gene>
<protein>
    <submittedName>
        <fullName evidence="1">Uncharacterized protein</fullName>
    </submittedName>
</protein>
<name>A0A9D9ELB1_9BACT</name>
<dbReference type="AlphaFoldDB" id="A0A9D9ELB1"/>
<comment type="caution">
    <text evidence="1">The sequence shown here is derived from an EMBL/GenBank/DDBJ whole genome shotgun (WGS) entry which is preliminary data.</text>
</comment>
<dbReference type="Proteomes" id="UP000810252">
    <property type="component" value="Unassembled WGS sequence"/>
</dbReference>
<sequence length="229" mass="25956">MSKPSLFVTKSDGTATEGWMSPGEITPKWEEAVATAQGNTASVDVPIIPTYRYRAIRSEYSGGRAKAYSVDVWQKLVIVRKHYEEGVEEKMGQYILTLIPEKGYAARHKGNIAEKFENTGDKGSYSGLAVYYTRGVPMRMDRYVGGRKVGGVSVFGETDAEIIASRLKMIFKELGTIEFLKGRVLLTRSGEDSWDYDYQDYYYLFDDIYIGDDGDFYYLLVGIRICRVR</sequence>
<dbReference type="EMBL" id="JADIMQ010000101">
    <property type="protein sequence ID" value="MBO8449035.1"/>
    <property type="molecule type" value="Genomic_DNA"/>
</dbReference>
<reference evidence="1" key="2">
    <citation type="journal article" date="2021" name="PeerJ">
        <title>Extensive microbial diversity within the chicken gut microbiome revealed by metagenomics and culture.</title>
        <authorList>
            <person name="Gilroy R."/>
            <person name="Ravi A."/>
            <person name="Getino M."/>
            <person name="Pursley I."/>
            <person name="Horton D.L."/>
            <person name="Alikhan N.F."/>
            <person name="Baker D."/>
            <person name="Gharbi K."/>
            <person name="Hall N."/>
            <person name="Watson M."/>
            <person name="Adriaenssens E.M."/>
            <person name="Foster-Nyarko E."/>
            <person name="Jarju S."/>
            <person name="Secka A."/>
            <person name="Antonio M."/>
            <person name="Oren A."/>
            <person name="Chaudhuri R.R."/>
            <person name="La Ragione R."/>
            <person name="Hildebrand F."/>
            <person name="Pallen M.J."/>
        </authorList>
    </citation>
    <scope>NUCLEOTIDE SEQUENCE</scope>
    <source>
        <strain evidence="1">20514</strain>
    </source>
</reference>
<accession>A0A9D9ELB1</accession>
<organism evidence="1 2">
    <name type="scientific">Candidatus Cryptobacteroides merdigallinarum</name>
    <dbReference type="NCBI Taxonomy" id="2840770"/>
    <lineage>
        <taxon>Bacteria</taxon>
        <taxon>Pseudomonadati</taxon>
        <taxon>Bacteroidota</taxon>
        <taxon>Bacteroidia</taxon>
        <taxon>Bacteroidales</taxon>
        <taxon>Candidatus Cryptobacteroides</taxon>
    </lineage>
</organism>